<feature type="non-terminal residue" evidence="2">
    <location>
        <position position="288"/>
    </location>
</feature>
<keyword evidence="1" id="KW-0472">Membrane</keyword>
<comment type="caution">
    <text evidence="2">The sequence shown here is derived from an EMBL/GenBank/DDBJ whole genome shotgun (WGS) entry which is preliminary data.</text>
</comment>
<keyword evidence="1" id="KW-1133">Transmembrane helix</keyword>
<feature type="transmembrane region" description="Helical" evidence="1">
    <location>
        <begin position="79"/>
        <end position="103"/>
    </location>
</feature>
<proteinExistence type="predicted"/>
<keyword evidence="1" id="KW-0812">Transmembrane</keyword>
<evidence type="ECO:0000313" key="3">
    <source>
        <dbReference type="Proteomes" id="UP000789595"/>
    </source>
</evidence>
<feature type="transmembrane region" description="Helical" evidence="1">
    <location>
        <begin position="109"/>
        <end position="131"/>
    </location>
</feature>
<evidence type="ECO:0000256" key="1">
    <source>
        <dbReference type="SAM" id="Phobius"/>
    </source>
</evidence>
<organism evidence="2 3">
    <name type="scientific">Pelagomonas calceolata</name>
    <dbReference type="NCBI Taxonomy" id="35677"/>
    <lineage>
        <taxon>Eukaryota</taxon>
        <taxon>Sar</taxon>
        <taxon>Stramenopiles</taxon>
        <taxon>Ochrophyta</taxon>
        <taxon>Pelagophyceae</taxon>
        <taxon>Pelagomonadales</taxon>
        <taxon>Pelagomonadaceae</taxon>
        <taxon>Pelagomonas</taxon>
    </lineage>
</organism>
<accession>A0A8J2T3D3</accession>
<protein>
    <submittedName>
        <fullName evidence="2">Uncharacterized protein</fullName>
    </submittedName>
</protein>
<keyword evidence="3" id="KW-1185">Reference proteome</keyword>
<reference evidence="2" key="1">
    <citation type="submission" date="2021-11" db="EMBL/GenBank/DDBJ databases">
        <authorList>
            <consortium name="Genoscope - CEA"/>
            <person name="William W."/>
        </authorList>
    </citation>
    <scope>NUCLEOTIDE SEQUENCE</scope>
</reference>
<name>A0A8J2T3D3_9STRA</name>
<sequence length="288" mass="31707">MAAAEAKTNDAEAPAPPSIIYATNPEPTIAHGAAKDVTDCDYGRLLLRRWGVPKSRFVGNMLILYKSKRGKPRIMLGPYWTMLLGVTVPLSIIMPALICGLLLSTKVHVGVQIAYGIIVLWTACALMSVSLRNPGLVERRDSIPMRENGKPELAWVWNDQARTCVEINRCRVHPAILHEVLSRRSVRDPTATPSSWRRVDGVEVMIRRAATIGFLRRPGRTSRPARVIVIGATPCFMNLTTPAPGRARRSPGTTCEVFGPSWRSCSWSCGARSRSSFCGSRSWCPGND</sequence>
<dbReference type="Proteomes" id="UP000789595">
    <property type="component" value="Unassembled WGS sequence"/>
</dbReference>
<evidence type="ECO:0000313" key="2">
    <source>
        <dbReference type="EMBL" id="CAH0379939.1"/>
    </source>
</evidence>
<dbReference type="EMBL" id="CAKKNE010000006">
    <property type="protein sequence ID" value="CAH0379939.1"/>
    <property type="molecule type" value="Genomic_DNA"/>
</dbReference>
<dbReference type="AlphaFoldDB" id="A0A8J2T3D3"/>
<gene>
    <name evidence="2" type="ORF">PECAL_6P15750</name>
</gene>